<dbReference type="AlphaFoldDB" id="A0A1X4N9I4"/>
<protein>
    <submittedName>
        <fullName evidence="1">Uncharacterized protein</fullName>
    </submittedName>
</protein>
<dbReference type="Proteomes" id="UP000193926">
    <property type="component" value="Unassembled WGS sequence"/>
</dbReference>
<dbReference type="RefSeq" id="WP_085641537.1">
    <property type="nucleotide sequence ID" value="NZ_JFKC01000039.1"/>
</dbReference>
<sequence>MVFNWDDEDETRAGYSAAIEAVLGLAAQQMPVTEKAVEEWLDVSLNGIDEHKHIRRHAMSVAARMIRGPMRPPN</sequence>
<keyword evidence="2" id="KW-1185">Reference proteome</keyword>
<accession>A0A1X4N9I4</accession>
<gene>
    <name evidence="1" type="ORF">MGEO_20045</name>
</gene>
<comment type="caution">
    <text evidence="1">The sequence shown here is derived from an EMBL/GenBank/DDBJ whole genome shotgun (WGS) entry which is preliminary data.</text>
</comment>
<name>A0A1X4N9I4_9RHOB</name>
<evidence type="ECO:0000313" key="2">
    <source>
        <dbReference type="Proteomes" id="UP000193926"/>
    </source>
</evidence>
<organism evidence="1 2">
    <name type="scientific">Marivita geojedonensis</name>
    <dbReference type="NCBI Taxonomy" id="1123756"/>
    <lineage>
        <taxon>Bacteria</taxon>
        <taxon>Pseudomonadati</taxon>
        <taxon>Pseudomonadota</taxon>
        <taxon>Alphaproteobacteria</taxon>
        <taxon>Rhodobacterales</taxon>
        <taxon>Roseobacteraceae</taxon>
        <taxon>Marivita</taxon>
    </lineage>
</organism>
<reference evidence="1 2" key="1">
    <citation type="submission" date="2014-03" db="EMBL/GenBank/DDBJ databases">
        <title>The draft genome sequence of Marivita geojedonensis KCTC 23882.</title>
        <authorList>
            <person name="Lai Q."/>
            <person name="Shao Z."/>
        </authorList>
    </citation>
    <scope>NUCLEOTIDE SEQUENCE [LARGE SCALE GENOMIC DNA]</scope>
    <source>
        <strain evidence="1 2">DPG-138</strain>
    </source>
</reference>
<evidence type="ECO:0000313" key="1">
    <source>
        <dbReference type="EMBL" id="OSQ43031.1"/>
    </source>
</evidence>
<dbReference type="OrthoDB" id="7862417at2"/>
<dbReference type="EMBL" id="JFKC01000039">
    <property type="protein sequence ID" value="OSQ43031.1"/>
    <property type="molecule type" value="Genomic_DNA"/>
</dbReference>
<proteinExistence type="predicted"/>